<dbReference type="PANTHER" id="PTHR20908">
    <property type="entry name" value="LD15586P"/>
    <property type="match status" value="1"/>
</dbReference>
<dbReference type="PANTHER" id="PTHR20908:SF1">
    <property type="entry name" value="LD15586P"/>
    <property type="match status" value="1"/>
</dbReference>
<dbReference type="Proteomes" id="UP000515154">
    <property type="component" value="Linkage group LG7"/>
</dbReference>
<dbReference type="RefSeq" id="XP_029638862.1">
    <property type="nucleotide sequence ID" value="XM_029783002.2"/>
</dbReference>
<sequence length="314" mass="35747">MALFTLRVFNQILSTRSKLLLCRPTLVSFISGYKVDTNIEFKKSKVPLAFHTAQGSGPPLVLMLGWMFARSHHLTKYSNIYCSKGFDVLEISVNPLQVLVPSRAQGFVEKIFGILEKEDYINKPIIVHGFSVGGYIYGEMLVKMDKEPKKLAALGKRIVGQVFDSPVDKDRVAYGMSVNIGKNYFSQRLIFHLLNQYLKIFKKSVSDHFSKANQAFIQNARRIPTLLLYSYKDSIANPEVIESTISLWENDGIPVLYKSWNDTKHVSHLQKYPEEYIEILLTFLDRLPLICDSNDNCKTDEADDIPARSSTSLH</sequence>
<dbReference type="KEGG" id="osn:115213992"/>
<evidence type="ECO:0000313" key="1">
    <source>
        <dbReference type="Proteomes" id="UP000515154"/>
    </source>
</evidence>
<dbReference type="InterPro" id="IPR008547">
    <property type="entry name" value="DUF829_TMEM53"/>
</dbReference>
<dbReference type="SUPFAM" id="SSF53474">
    <property type="entry name" value="alpha/beta-Hydrolases"/>
    <property type="match status" value="1"/>
</dbReference>
<dbReference type="Pfam" id="PF05705">
    <property type="entry name" value="DUF829"/>
    <property type="match status" value="1"/>
</dbReference>
<keyword evidence="1" id="KW-1185">Reference proteome</keyword>
<dbReference type="Gene3D" id="3.40.50.1820">
    <property type="entry name" value="alpha/beta hydrolase"/>
    <property type="match status" value="1"/>
</dbReference>
<dbReference type="AlphaFoldDB" id="A0A6P7SK88"/>
<organism evidence="1 2">
    <name type="scientific">Octopus sinensis</name>
    <name type="common">East Asian common octopus</name>
    <dbReference type="NCBI Taxonomy" id="2607531"/>
    <lineage>
        <taxon>Eukaryota</taxon>
        <taxon>Metazoa</taxon>
        <taxon>Spiralia</taxon>
        <taxon>Lophotrochozoa</taxon>
        <taxon>Mollusca</taxon>
        <taxon>Cephalopoda</taxon>
        <taxon>Coleoidea</taxon>
        <taxon>Octopodiformes</taxon>
        <taxon>Octopoda</taxon>
        <taxon>Incirrata</taxon>
        <taxon>Octopodidae</taxon>
        <taxon>Octopus</taxon>
    </lineage>
</organism>
<gene>
    <name evidence="2" type="primary">LOC115213992</name>
</gene>
<evidence type="ECO:0000313" key="2">
    <source>
        <dbReference type="RefSeq" id="XP_029638862.1"/>
    </source>
</evidence>
<dbReference type="GO" id="GO:0017171">
    <property type="term" value="F:serine hydrolase activity"/>
    <property type="evidence" value="ECO:0007669"/>
    <property type="project" value="TreeGrafter"/>
</dbReference>
<proteinExistence type="predicted"/>
<name>A0A6P7SK88_9MOLL</name>
<accession>A0A6P7SK88</accession>
<reference evidence="2" key="1">
    <citation type="submission" date="2025-08" db="UniProtKB">
        <authorList>
            <consortium name="RefSeq"/>
        </authorList>
    </citation>
    <scope>IDENTIFICATION</scope>
</reference>
<dbReference type="InterPro" id="IPR029058">
    <property type="entry name" value="AB_hydrolase_fold"/>
</dbReference>
<protein>
    <submittedName>
        <fullName evidence="2">Transmembrane protein 53-like</fullName>
    </submittedName>
</protein>